<evidence type="ECO:0000256" key="2">
    <source>
        <dbReference type="ARBA" id="ARBA00023015"/>
    </source>
</evidence>
<comment type="similarity">
    <text evidence="1">Belongs to the sigma-70 factor family. ECF subfamily.</text>
</comment>
<reference evidence="8" key="1">
    <citation type="submission" date="2019-08" db="EMBL/GenBank/DDBJ databases">
        <authorList>
            <person name="Zheng X."/>
        </authorList>
    </citation>
    <scope>NUCLEOTIDE SEQUENCE [LARGE SCALE GENOMIC DNA]</scope>
    <source>
        <strain evidence="8">FJAT-25496</strain>
    </source>
</reference>
<organism evidence="7 8">
    <name type="scientific">Cytobacillus dafuensis</name>
    <name type="common">Bacillus dafuensis</name>
    <dbReference type="NCBI Taxonomy" id="1742359"/>
    <lineage>
        <taxon>Bacteria</taxon>
        <taxon>Bacillati</taxon>
        <taxon>Bacillota</taxon>
        <taxon>Bacilli</taxon>
        <taxon>Bacillales</taxon>
        <taxon>Bacillaceae</taxon>
        <taxon>Cytobacillus</taxon>
    </lineage>
</organism>
<dbReference type="EMBL" id="CP042593">
    <property type="protein sequence ID" value="QED49832.1"/>
    <property type="molecule type" value="Genomic_DNA"/>
</dbReference>
<evidence type="ECO:0000256" key="1">
    <source>
        <dbReference type="ARBA" id="ARBA00010641"/>
    </source>
</evidence>
<dbReference type="PANTHER" id="PTHR43133:SF51">
    <property type="entry name" value="RNA POLYMERASE SIGMA FACTOR"/>
    <property type="match status" value="1"/>
</dbReference>
<dbReference type="AlphaFoldDB" id="A0A5B8Z9L1"/>
<accession>A0A5B8Z9L1</accession>
<dbReference type="SUPFAM" id="SSF88659">
    <property type="entry name" value="Sigma3 and sigma4 domains of RNA polymerase sigma factors"/>
    <property type="match status" value="1"/>
</dbReference>
<dbReference type="InterPro" id="IPR036388">
    <property type="entry name" value="WH-like_DNA-bd_sf"/>
</dbReference>
<dbReference type="GO" id="GO:0016987">
    <property type="term" value="F:sigma factor activity"/>
    <property type="evidence" value="ECO:0007669"/>
    <property type="project" value="UniProtKB-KW"/>
</dbReference>
<evidence type="ECO:0000259" key="5">
    <source>
        <dbReference type="Pfam" id="PF04542"/>
    </source>
</evidence>
<dbReference type="InterPro" id="IPR039425">
    <property type="entry name" value="RNA_pol_sigma-70-like"/>
</dbReference>
<dbReference type="CDD" id="cd06171">
    <property type="entry name" value="Sigma70_r4"/>
    <property type="match status" value="1"/>
</dbReference>
<dbReference type="InterPro" id="IPR013324">
    <property type="entry name" value="RNA_pol_sigma_r3/r4-like"/>
</dbReference>
<dbReference type="Gene3D" id="1.10.10.10">
    <property type="entry name" value="Winged helix-like DNA-binding domain superfamily/Winged helix DNA-binding domain"/>
    <property type="match status" value="1"/>
</dbReference>
<dbReference type="RefSeq" id="WP_057772613.1">
    <property type="nucleotide sequence ID" value="NZ_CP042593.1"/>
</dbReference>
<dbReference type="NCBIfam" id="TIGR02937">
    <property type="entry name" value="sigma70-ECF"/>
    <property type="match status" value="1"/>
</dbReference>
<keyword evidence="3" id="KW-0731">Sigma factor</keyword>
<dbReference type="InterPro" id="IPR007627">
    <property type="entry name" value="RNA_pol_sigma70_r2"/>
</dbReference>
<evidence type="ECO:0000259" key="6">
    <source>
        <dbReference type="Pfam" id="PF08281"/>
    </source>
</evidence>
<dbReference type="PANTHER" id="PTHR43133">
    <property type="entry name" value="RNA POLYMERASE ECF-TYPE SIGMA FACTO"/>
    <property type="match status" value="1"/>
</dbReference>
<feature type="domain" description="RNA polymerase sigma factor 70 region 4 type 2" evidence="6">
    <location>
        <begin position="115"/>
        <end position="166"/>
    </location>
</feature>
<keyword evidence="8" id="KW-1185">Reference proteome</keyword>
<keyword evidence="4" id="KW-0804">Transcription</keyword>
<keyword evidence="2" id="KW-0805">Transcription regulation</keyword>
<evidence type="ECO:0000313" key="7">
    <source>
        <dbReference type="EMBL" id="QED49832.1"/>
    </source>
</evidence>
<dbReference type="InterPro" id="IPR014300">
    <property type="entry name" value="RNA_pol_sigma-V"/>
</dbReference>
<dbReference type="STRING" id="1742359.GCA_001439625_02994"/>
<dbReference type="Pfam" id="PF04542">
    <property type="entry name" value="Sigma70_r2"/>
    <property type="match status" value="1"/>
</dbReference>
<dbReference type="NCBIfam" id="TIGR02954">
    <property type="entry name" value="Sig70_famx3"/>
    <property type="match status" value="1"/>
</dbReference>
<evidence type="ECO:0000256" key="4">
    <source>
        <dbReference type="ARBA" id="ARBA00023163"/>
    </source>
</evidence>
<dbReference type="Pfam" id="PF08281">
    <property type="entry name" value="Sigma70_r4_2"/>
    <property type="match status" value="1"/>
</dbReference>
<dbReference type="KEGG" id="bda:FSZ17_22570"/>
<dbReference type="Gene3D" id="1.10.1740.10">
    <property type="match status" value="1"/>
</dbReference>
<feature type="domain" description="RNA polymerase sigma-70 region 2" evidence="5">
    <location>
        <begin position="21"/>
        <end position="88"/>
    </location>
</feature>
<protein>
    <submittedName>
        <fullName evidence="7">Sigma-70 family RNA polymerase sigma factor</fullName>
    </submittedName>
</protein>
<proteinExistence type="inferred from homology"/>
<dbReference type="GO" id="GO:0003677">
    <property type="term" value="F:DNA binding"/>
    <property type="evidence" value="ECO:0007669"/>
    <property type="project" value="InterPro"/>
</dbReference>
<evidence type="ECO:0000313" key="8">
    <source>
        <dbReference type="Proteomes" id="UP000321555"/>
    </source>
</evidence>
<gene>
    <name evidence="7" type="ORF">FSZ17_22570</name>
</gene>
<sequence length="177" mass="20828">MDIANLVTKAKKGNEEAFEQLISSVRHKLYRTAYSYVKNEQDALDIYQETIYKAFTTLNTLKKPEAFQGWITKILIYKAIDFIRKESKHFPTDKEELFSQLMTEENIDTITYSLDLTEAFNHLSPTYKAIILLRYYHDLSIKEIADIMNYPEGTVKSHLNRAKKELRPILKEGYIYE</sequence>
<dbReference type="InterPro" id="IPR013325">
    <property type="entry name" value="RNA_pol_sigma_r2"/>
</dbReference>
<dbReference type="Proteomes" id="UP000321555">
    <property type="component" value="Chromosome"/>
</dbReference>
<dbReference type="GO" id="GO:0006352">
    <property type="term" value="P:DNA-templated transcription initiation"/>
    <property type="evidence" value="ECO:0007669"/>
    <property type="project" value="InterPro"/>
</dbReference>
<evidence type="ECO:0000256" key="3">
    <source>
        <dbReference type="ARBA" id="ARBA00023082"/>
    </source>
</evidence>
<dbReference type="OrthoDB" id="9782703at2"/>
<dbReference type="InterPro" id="IPR013249">
    <property type="entry name" value="RNA_pol_sigma70_r4_t2"/>
</dbReference>
<dbReference type="SUPFAM" id="SSF88946">
    <property type="entry name" value="Sigma2 domain of RNA polymerase sigma factors"/>
    <property type="match status" value="1"/>
</dbReference>
<name>A0A5B8Z9L1_CYTDA</name>
<dbReference type="InterPro" id="IPR014284">
    <property type="entry name" value="RNA_pol_sigma-70_dom"/>
</dbReference>